<dbReference type="AlphaFoldDB" id="A0AAN9U4L8"/>
<organism evidence="2 3">
    <name type="scientific">Diatrype stigma</name>
    <dbReference type="NCBI Taxonomy" id="117547"/>
    <lineage>
        <taxon>Eukaryota</taxon>
        <taxon>Fungi</taxon>
        <taxon>Dikarya</taxon>
        <taxon>Ascomycota</taxon>
        <taxon>Pezizomycotina</taxon>
        <taxon>Sordariomycetes</taxon>
        <taxon>Xylariomycetidae</taxon>
        <taxon>Xylariales</taxon>
        <taxon>Diatrypaceae</taxon>
        <taxon>Diatrype</taxon>
    </lineage>
</organism>
<dbReference type="Proteomes" id="UP001320420">
    <property type="component" value="Unassembled WGS sequence"/>
</dbReference>
<feature type="region of interest" description="Disordered" evidence="1">
    <location>
        <begin position="55"/>
        <end position="240"/>
    </location>
</feature>
<evidence type="ECO:0000256" key="1">
    <source>
        <dbReference type="SAM" id="MobiDB-lite"/>
    </source>
</evidence>
<gene>
    <name evidence="2" type="ORF">SLS62_011280</name>
</gene>
<name>A0AAN9U4L8_9PEZI</name>
<keyword evidence="3" id="KW-1185">Reference proteome</keyword>
<accession>A0AAN9U4L8</accession>
<dbReference type="EMBL" id="JAKJXP020000187">
    <property type="protein sequence ID" value="KAK7739235.1"/>
    <property type="molecule type" value="Genomic_DNA"/>
</dbReference>
<proteinExistence type="predicted"/>
<evidence type="ECO:0000313" key="2">
    <source>
        <dbReference type="EMBL" id="KAK7739235.1"/>
    </source>
</evidence>
<feature type="compositionally biased region" description="Basic and acidic residues" evidence="1">
    <location>
        <begin position="119"/>
        <end position="139"/>
    </location>
</feature>
<reference evidence="2 3" key="1">
    <citation type="submission" date="2024-02" db="EMBL/GenBank/DDBJ databases">
        <title>De novo assembly and annotation of 12 fungi associated with fruit tree decline syndrome in Ontario, Canada.</title>
        <authorList>
            <person name="Sulman M."/>
            <person name="Ellouze W."/>
            <person name="Ilyukhin E."/>
        </authorList>
    </citation>
    <scope>NUCLEOTIDE SEQUENCE [LARGE SCALE GENOMIC DNA]</scope>
    <source>
        <strain evidence="2 3">M11/M66-122</strain>
    </source>
</reference>
<evidence type="ECO:0000313" key="3">
    <source>
        <dbReference type="Proteomes" id="UP001320420"/>
    </source>
</evidence>
<sequence length="359" mass="40207">MDQQRRSEQIHDERSHLHKPQVYVQLQFGVSWNKRHSPSTHSVTYMSRNLRNSRDYGNFPRQVPQGSTSYASASAPHLPSYLQKPRPPPGHIPQQRSQDTHPQARRRAGPEYGRQYSRAADEARLQPAVRTEREARSETRAPSNERGNSAPPPVNENPWDAEGPAPTLFPPPGRRPISEQPQMMKPLPAAPDQFRLGSDGLPWDAYAWPPGTSSEGTDPERRSPFVNNPTVVPLSPQRGRVDDPARVQELESLSTAMMTVDNGFENQWWYQGPRESTDWWARVEPGSRRSMPEAMLVSATEPTFSSFDDFSGIIPPADDRSSGLDVLVSPLSESGSPGQSFLPLQRSLTTRSEELFIGS</sequence>
<comment type="caution">
    <text evidence="2">The sequence shown here is derived from an EMBL/GenBank/DDBJ whole genome shotgun (WGS) entry which is preliminary data.</text>
</comment>
<protein>
    <submittedName>
        <fullName evidence="2">Uncharacterized protein</fullName>
    </submittedName>
</protein>